<gene>
    <name evidence="1" type="ORF">CWI37_1882p0010</name>
</gene>
<evidence type="ECO:0000313" key="2">
    <source>
        <dbReference type="Proteomes" id="UP000292362"/>
    </source>
</evidence>
<reference evidence="1 2" key="1">
    <citation type="submission" date="2017-12" db="EMBL/GenBank/DDBJ databases">
        <authorList>
            <person name="Pombert J.-F."/>
            <person name="Haag K.L."/>
            <person name="Ebert D."/>
        </authorList>
    </citation>
    <scope>NUCLEOTIDE SEQUENCE [LARGE SCALE GENOMIC DNA]</scope>
    <source>
        <strain evidence="1">FI-OER-3-3</strain>
    </source>
</reference>
<dbReference type="AlphaFoldDB" id="A0A4Q9KVS4"/>
<proteinExistence type="predicted"/>
<dbReference type="EMBL" id="PITJ01001882">
    <property type="protein sequence ID" value="TBT98149.1"/>
    <property type="molecule type" value="Genomic_DNA"/>
</dbReference>
<evidence type="ECO:0000313" key="1">
    <source>
        <dbReference type="EMBL" id="TBT98149.1"/>
    </source>
</evidence>
<protein>
    <submittedName>
        <fullName evidence="1">Uncharacterized protein</fullName>
    </submittedName>
</protein>
<feature type="non-terminal residue" evidence="1">
    <location>
        <position position="259"/>
    </location>
</feature>
<comment type="caution">
    <text evidence="1">The sequence shown here is derived from an EMBL/GenBank/DDBJ whole genome shotgun (WGS) entry which is preliminary data.</text>
</comment>
<dbReference type="VEuPathDB" id="MicrosporidiaDB:CWI37_1882p0010"/>
<dbReference type="Proteomes" id="UP000292362">
    <property type="component" value="Unassembled WGS sequence"/>
</dbReference>
<accession>A0A4Q9KVS4</accession>
<name>A0A4Q9KVS4_9MICR</name>
<organism evidence="1 2">
    <name type="scientific">Hamiltosporidium tvaerminnensis</name>
    <dbReference type="NCBI Taxonomy" id="1176355"/>
    <lineage>
        <taxon>Eukaryota</taxon>
        <taxon>Fungi</taxon>
        <taxon>Fungi incertae sedis</taxon>
        <taxon>Microsporidia</taxon>
        <taxon>Dubosqiidae</taxon>
        <taxon>Hamiltosporidium</taxon>
    </lineage>
</organism>
<sequence length="259" mass="30114">MVRTYDDAIFCNFSKNETLHKNVQNIGVFYCFNIIKKLLIFLLHSNLVKRSSCLEIEVSFSNASEILFVNSNDAVDQVDNFCKPRTLDQSTMMMPGFNVIGSSIDTAVHGALSTENSRNEALGTNRIDIEISGEKRKQDWFLPESDAIKTTLYGISGQCQTYNERISYDEEMQPLDLSSKKKQKTTDLREFENKEWIKRTHTSIIFEYSDKFLIQNKYFNKYIDLELNHVKYNITDLTKTNVDAKTFEIFLFVLRFGYD</sequence>